<proteinExistence type="predicted"/>
<accession>A0AAX6MNL1</accession>
<feature type="region of interest" description="Disordered" evidence="1">
    <location>
        <begin position="199"/>
        <end position="408"/>
    </location>
</feature>
<evidence type="ECO:0000313" key="2">
    <source>
        <dbReference type="EMBL" id="KAK6954033.1"/>
    </source>
</evidence>
<gene>
    <name evidence="2" type="ORF">Daesc_003995</name>
</gene>
<evidence type="ECO:0000313" key="3">
    <source>
        <dbReference type="Proteomes" id="UP001369815"/>
    </source>
</evidence>
<evidence type="ECO:0000256" key="1">
    <source>
        <dbReference type="SAM" id="MobiDB-lite"/>
    </source>
</evidence>
<sequence length="459" mass="50550">MSDLALKLTESLFNALRLDNAERGMLNGYFEKHAKNVDGNKLAARTLETVLASLESNPTVTGLHREVLQNLIHVLRNEATDIQEKQSISTKIIGLAPITSTDPPATYHAFKPLDNQLARTSEHSHYVTPHIVRGSPFTGSSDGSQKEPNLKDPNSQDDESSNQHDSSSSATSGAKLNGTPGIEMNLAVAPLSNGNVTHSMQHVQSESPDQTSSSRFGLADVPTKPTPASPFTTVKTSDSGPVKSRHEERLDRKLLPHEWREPIPLKTLQASEATGTHADKDEAVESFVQQLRKNNGDAPWVGESPNTNKDKIADYKPWGTYQPENPGYHSRRGDHRGRGRGRGGRSRGGNSTRGNQPPQNRVERQNHGKGRGTHQDESQVSIRTPPRRLRHRHDGSISVFGWGPGSEERKVSFKQWKTAAQRKGSPTPSESISQFTAGFTSDIAENLRNHPPKCKEEIW</sequence>
<feature type="compositionally biased region" description="Basic residues" evidence="1">
    <location>
        <begin position="329"/>
        <end position="345"/>
    </location>
</feature>
<dbReference type="AlphaFoldDB" id="A0AAX6MNL1"/>
<keyword evidence="3" id="KW-1185">Reference proteome</keyword>
<organism evidence="2 3">
    <name type="scientific">Daldinia eschscholtzii</name>
    <dbReference type="NCBI Taxonomy" id="292717"/>
    <lineage>
        <taxon>Eukaryota</taxon>
        <taxon>Fungi</taxon>
        <taxon>Dikarya</taxon>
        <taxon>Ascomycota</taxon>
        <taxon>Pezizomycotina</taxon>
        <taxon>Sordariomycetes</taxon>
        <taxon>Xylariomycetidae</taxon>
        <taxon>Xylariales</taxon>
        <taxon>Hypoxylaceae</taxon>
        <taxon>Daldinia</taxon>
    </lineage>
</organism>
<feature type="compositionally biased region" description="Polar residues" evidence="1">
    <location>
        <begin position="229"/>
        <end position="239"/>
    </location>
</feature>
<feature type="region of interest" description="Disordered" evidence="1">
    <location>
        <begin position="130"/>
        <end position="180"/>
    </location>
</feature>
<comment type="caution">
    <text evidence="2">The sequence shown here is derived from an EMBL/GenBank/DDBJ whole genome shotgun (WGS) entry which is preliminary data.</text>
</comment>
<dbReference type="Proteomes" id="UP001369815">
    <property type="component" value="Unassembled WGS sequence"/>
</dbReference>
<feature type="compositionally biased region" description="Basic and acidic residues" evidence="1">
    <location>
        <begin position="244"/>
        <end position="263"/>
    </location>
</feature>
<reference evidence="2 3" key="1">
    <citation type="journal article" date="2024" name="Front Chem Biol">
        <title>Unveiling the potential of Daldinia eschscholtzii MFLUCC 19-0629 through bioactivity and bioinformatics studies for enhanced sustainable agriculture production.</title>
        <authorList>
            <person name="Brooks S."/>
            <person name="Weaver J.A."/>
            <person name="Klomchit A."/>
            <person name="Alharthi S.A."/>
            <person name="Onlamun T."/>
            <person name="Nurani R."/>
            <person name="Vong T.K."/>
            <person name="Alberti F."/>
            <person name="Greco C."/>
        </authorList>
    </citation>
    <scope>NUCLEOTIDE SEQUENCE [LARGE SCALE GENOMIC DNA]</scope>
    <source>
        <strain evidence="2">MFLUCC 19-0629</strain>
    </source>
</reference>
<protein>
    <submittedName>
        <fullName evidence="2">Uncharacterized protein</fullName>
    </submittedName>
</protein>
<name>A0AAX6MNL1_9PEZI</name>
<feature type="compositionally biased region" description="Polar residues" evidence="1">
    <location>
        <begin position="199"/>
        <end position="215"/>
    </location>
</feature>
<dbReference type="EMBL" id="JBANMG010000004">
    <property type="protein sequence ID" value="KAK6954033.1"/>
    <property type="molecule type" value="Genomic_DNA"/>
</dbReference>